<evidence type="ECO:0000256" key="1">
    <source>
        <dbReference type="ARBA" id="ARBA00004123"/>
    </source>
</evidence>
<reference evidence="9" key="1">
    <citation type="submission" date="2025-08" db="UniProtKB">
        <authorList>
            <consortium name="RefSeq"/>
        </authorList>
    </citation>
    <scope>IDENTIFICATION</scope>
    <source>
        <tissue evidence="9">Blood</tissue>
    </source>
</reference>
<dbReference type="PROSITE" id="PS50174">
    <property type="entry name" value="G_PATCH"/>
    <property type="match status" value="1"/>
</dbReference>
<keyword evidence="3" id="KW-0539">Nucleus</keyword>
<dbReference type="RefSeq" id="XP_067171221.1">
    <property type="nucleotide sequence ID" value="XM_067315120.1"/>
</dbReference>
<comment type="subcellular location">
    <subcellularLocation>
        <location evidence="1">Nucleus</location>
    </subcellularLocation>
</comment>
<evidence type="ECO:0000259" key="7">
    <source>
        <dbReference type="PROSITE" id="PS50174"/>
    </source>
</evidence>
<dbReference type="PANTHER" id="PTHR13948">
    <property type="entry name" value="RNA-BINDING PROTEIN"/>
    <property type="match status" value="1"/>
</dbReference>
<dbReference type="Pfam" id="PF01585">
    <property type="entry name" value="G-patch"/>
    <property type="match status" value="1"/>
</dbReference>
<evidence type="ECO:0000259" key="6">
    <source>
        <dbReference type="PROSITE" id="PS50157"/>
    </source>
</evidence>
<sequence length="251" mass="28125">MERWARSLNKQRETFRSSFAPAATLREDERRESATADAGYAILEKKGALAERQHAAMELPKLASEERLSPPRGLVAAYSGESESEEEAERGPERPAPLTDWRRLACLLCRRRFPSKEALLRHQQLSGLHKQNLELQRRGAPPPPPEGLERSDGEMKYRDRAAERREKYGVPEPPEPKRRKFGGPPPGAGEAEAPREATLGSRMLQAMGWKEGSGLGRRRPPGVPEAPTRVRAEPYREPLPKGLVTRFSEGP</sequence>
<dbReference type="GeneID" id="136995255"/>
<keyword evidence="4" id="KW-0862">Zinc</keyword>
<keyword evidence="2" id="KW-0694">RNA-binding</keyword>
<evidence type="ECO:0000256" key="3">
    <source>
        <dbReference type="ARBA" id="ARBA00023242"/>
    </source>
</evidence>
<feature type="compositionally biased region" description="Basic and acidic residues" evidence="5">
    <location>
        <begin position="228"/>
        <end position="239"/>
    </location>
</feature>
<feature type="compositionally biased region" description="Basic and acidic residues" evidence="5">
    <location>
        <begin position="25"/>
        <end position="34"/>
    </location>
</feature>
<dbReference type="PANTHER" id="PTHR13948:SF4">
    <property type="entry name" value="RNA-BINDING PROTEIN 10"/>
    <property type="match status" value="1"/>
</dbReference>
<protein>
    <submittedName>
        <fullName evidence="9">RNA-binding protein 10-like</fullName>
    </submittedName>
</protein>
<dbReference type="PROSITE" id="PS50157">
    <property type="entry name" value="ZINC_FINGER_C2H2_2"/>
    <property type="match status" value="1"/>
</dbReference>
<proteinExistence type="predicted"/>
<name>A0ABM4G1Y9_9AVES</name>
<keyword evidence="4" id="KW-0863">Zinc-finger</keyword>
<accession>A0ABM4G1Y9</accession>
<feature type="region of interest" description="Disordered" evidence="5">
    <location>
        <begin position="60"/>
        <end position="97"/>
    </location>
</feature>
<feature type="domain" description="G-patch" evidence="7">
    <location>
        <begin position="196"/>
        <end position="223"/>
    </location>
</feature>
<feature type="domain" description="C2H2-type" evidence="6">
    <location>
        <begin position="104"/>
        <end position="134"/>
    </location>
</feature>
<feature type="region of interest" description="Disordered" evidence="5">
    <location>
        <begin position="128"/>
        <end position="251"/>
    </location>
</feature>
<evidence type="ECO:0000313" key="8">
    <source>
        <dbReference type="Proteomes" id="UP001652627"/>
    </source>
</evidence>
<feature type="compositionally biased region" description="Basic and acidic residues" evidence="5">
    <location>
        <begin position="147"/>
        <end position="169"/>
    </location>
</feature>
<feature type="region of interest" description="Disordered" evidence="5">
    <location>
        <begin position="16"/>
        <end position="35"/>
    </location>
</feature>
<evidence type="ECO:0000313" key="9">
    <source>
        <dbReference type="RefSeq" id="XP_067171221.1"/>
    </source>
</evidence>
<organism evidence="8 9">
    <name type="scientific">Apteryx mantelli</name>
    <name type="common">North Island brown kiwi</name>
    <dbReference type="NCBI Taxonomy" id="2696672"/>
    <lineage>
        <taxon>Eukaryota</taxon>
        <taxon>Metazoa</taxon>
        <taxon>Chordata</taxon>
        <taxon>Craniata</taxon>
        <taxon>Vertebrata</taxon>
        <taxon>Euteleostomi</taxon>
        <taxon>Archelosauria</taxon>
        <taxon>Archosauria</taxon>
        <taxon>Dinosauria</taxon>
        <taxon>Saurischia</taxon>
        <taxon>Theropoda</taxon>
        <taxon>Coelurosauria</taxon>
        <taxon>Aves</taxon>
        <taxon>Palaeognathae</taxon>
        <taxon>Apterygiformes</taxon>
        <taxon>Apterygidae</taxon>
        <taxon>Apteryx</taxon>
    </lineage>
</organism>
<dbReference type="Proteomes" id="UP001652627">
    <property type="component" value="Chromosome 42"/>
</dbReference>
<dbReference type="InterPro" id="IPR013087">
    <property type="entry name" value="Znf_C2H2_type"/>
</dbReference>
<evidence type="ECO:0000256" key="4">
    <source>
        <dbReference type="PROSITE-ProRule" id="PRU00042"/>
    </source>
</evidence>
<keyword evidence="4" id="KW-0479">Metal-binding</keyword>
<gene>
    <name evidence="9" type="primary">LOC136995255</name>
</gene>
<evidence type="ECO:0000256" key="2">
    <source>
        <dbReference type="ARBA" id="ARBA00022884"/>
    </source>
</evidence>
<keyword evidence="8" id="KW-1185">Reference proteome</keyword>
<evidence type="ECO:0000256" key="5">
    <source>
        <dbReference type="SAM" id="MobiDB-lite"/>
    </source>
</evidence>
<dbReference type="InterPro" id="IPR000467">
    <property type="entry name" value="G_patch_dom"/>
</dbReference>